<feature type="transmembrane region" description="Helical" evidence="15">
    <location>
        <begin position="468"/>
        <end position="491"/>
    </location>
</feature>
<feature type="compositionally biased region" description="Basic residues" evidence="14">
    <location>
        <begin position="224"/>
        <end position="234"/>
    </location>
</feature>
<evidence type="ECO:0000256" key="10">
    <source>
        <dbReference type="ARBA" id="ARBA00023180"/>
    </source>
</evidence>
<keyword evidence="17" id="KW-1185">Reference proteome</keyword>
<evidence type="ECO:0000256" key="15">
    <source>
        <dbReference type="SAM" id="Phobius"/>
    </source>
</evidence>
<dbReference type="InterPro" id="IPR018499">
    <property type="entry name" value="Tetraspanin/Peripherin"/>
</dbReference>
<dbReference type="AlphaFoldDB" id="A0A8C9UIC6"/>
<dbReference type="GO" id="GO:0005886">
    <property type="term" value="C:plasma membrane"/>
    <property type="evidence" value="ECO:0007669"/>
    <property type="project" value="UniProtKB-SubCell"/>
</dbReference>
<dbReference type="Ensembl" id="ENSSCAT00000025455.1">
    <property type="protein sequence ID" value="ENSSCAP00000022854.1"/>
    <property type="gene ID" value="ENSSCAG00000016392.1"/>
</dbReference>
<dbReference type="GO" id="GO:0051604">
    <property type="term" value="P:protein maturation"/>
    <property type="evidence" value="ECO:0007669"/>
    <property type="project" value="UniProtKB-ARBA"/>
</dbReference>
<reference evidence="16" key="2">
    <citation type="submission" date="2025-09" db="UniProtKB">
        <authorList>
            <consortium name="Ensembl"/>
        </authorList>
    </citation>
    <scope>IDENTIFICATION</scope>
</reference>
<comment type="similarity">
    <text evidence="3">Belongs to the tetraspanin (TM4SF) family.</text>
</comment>
<dbReference type="GO" id="GO:0031902">
    <property type="term" value="C:late endosome membrane"/>
    <property type="evidence" value="ECO:0007669"/>
    <property type="project" value="UniProtKB-SubCell"/>
</dbReference>
<feature type="compositionally biased region" description="Basic and acidic residues" evidence="14">
    <location>
        <begin position="117"/>
        <end position="138"/>
    </location>
</feature>
<organism evidence="16 17">
    <name type="scientific">Serinus canaria</name>
    <name type="common">Island canary</name>
    <name type="synonym">Fringilla canaria</name>
    <dbReference type="NCBI Taxonomy" id="9135"/>
    <lineage>
        <taxon>Eukaryota</taxon>
        <taxon>Metazoa</taxon>
        <taxon>Chordata</taxon>
        <taxon>Craniata</taxon>
        <taxon>Vertebrata</taxon>
        <taxon>Euteleostomi</taxon>
        <taxon>Archelosauria</taxon>
        <taxon>Archosauria</taxon>
        <taxon>Dinosauria</taxon>
        <taxon>Saurischia</taxon>
        <taxon>Theropoda</taxon>
        <taxon>Coelurosauria</taxon>
        <taxon>Aves</taxon>
        <taxon>Neognathae</taxon>
        <taxon>Neoaves</taxon>
        <taxon>Telluraves</taxon>
        <taxon>Australaves</taxon>
        <taxon>Passeriformes</taxon>
        <taxon>Passeroidea</taxon>
        <taxon>Fringillidae</taxon>
        <taxon>Carduelinae</taxon>
        <taxon>Serinus</taxon>
    </lineage>
</organism>
<comment type="function">
    <text evidence="11">Part of TspanC8 subgroup, composed of 6 members that interact with the transmembrane metalloprotease ADAM10. This interaction is required for ADAM10 exit from the endoplasmic reticulum and for enzymatic maturation and trafficking to the cell surface as well as substrate specificity. Different TspanC8/ADAM10 complexes have distinct substrates. Promotes ADAM10-mediated cleavage of CDH2. Negatively regulates ligand-induced Notch activity probably by regulating ADAM10 activity.</text>
</comment>
<evidence type="ECO:0000313" key="17">
    <source>
        <dbReference type="Proteomes" id="UP000694409"/>
    </source>
</evidence>
<dbReference type="PANTHER" id="PTHR19282:SF159">
    <property type="entry name" value="TETRASPANIN-15"/>
    <property type="match status" value="1"/>
</dbReference>
<name>A0A8C9UIC6_SERCA</name>
<evidence type="ECO:0000256" key="2">
    <source>
        <dbReference type="ARBA" id="ARBA00004651"/>
    </source>
</evidence>
<keyword evidence="8 15" id="KW-0472">Membrane</keyword>
<keyword evidence="7 15" id="KW-1133">Transmembrane helix</keyword>
<dbReference type="PRINTS" id="PR00259">
    <property type="entry name" value="TMFOUR"/>
</dbReference>
<feature type="compositionally biased region" description="Basic residues" evidence="14">
    <location>
        <begin position="139"/>
        <end position="152"/>
    </location>
</feature>
<protein>
    <recommendedName>
        <fullName evidence="13">Tetraspanin-15</fullName>
    </recommendedName>
</protein>
<dbReference type="InterPro" id="IPR008952">
    <property type="entry name" value="Tetraspanin_EC2_sf"/>
</dbReference>
<comment type="subunit">
    <text evidence="12">Interacts with ADAM10; the interaction influences ADAM10 substrate specificity, endocytosis and turnover.</text>
</comment>
<evidence type="ECO:0000256" key="5">
    <source>
        <dbReference type="ARBA" id="ARBA00022692"/>
    </source>
</evidence>
<evidence type="ECO:0000256" key="12">
    <source>
        <dbReference type="ARBA" id="ARBA00065909"/>
    </source>
</evidence>
<keyword evidence="10" id="KW-0325">Glycoprotein</keyword>
<reference evidence="16" key="1">
    <citation type="submission" date="2025-08" db="UniProtKB">
        <authorList>
            <consortium name="Ensembl"/>
        </authorList>
    </citation>
    <scope>IDENTIFICATION</scope>
</reference>
<feature type="transmembrane region" description="Helical" evidence="15">
    <location>
        <begin position="329"/>
        <end position="351"/>
    </location>
</feature>
<dbReference type="Gene3D" id="1.10.1450.10">
    <property type="entry name" value="Tetraspanin"/>
    <property type="match status" value="1"/>
</dbReference>
<dbReference type="Pfam" id="PF00335">
    <property type="entry name" value="Tetraspanin"/>
    <property type="match status" value="1"/>
</dbReference>
<evidence type="ECO:0000256" key="9">
    <source>
        <dbReference type="ARBA" id="ARBA00023157"/>
    </source>
</evidence>
<dbReference type="Proteomes" id="UP000694409">
    <property type="component" value="Unassembled WGS sequence"/>
</dbReference>
<dbReference type="PANTHER" id="PTHR19282">
    <property type="entry name" value="TETRASPANIN"/>
    <property type="match status" value="1"/>
</dbReference>
<accession>A0A8C9UIC6</accession>
<dbReference type="CDD" id="cd03158">
    <property type="entry name" value="penumbra_like_LEL"/>
    <property type="match status" value="1"/>
</dbReference>
<feature type="transmembrane region" description="Helical" evidence="15">
    <location>
        <begin position="259"/>
        <end position="282"/>
    </location>
</feature>
<evidence type="ECO:0000256" key="11">
    <source>
        <dbReference type="ARBA" id="ARBA00056423"/>
    </source>
</evidence>
<dbReference type="OMA" id="ITHWEDG"/>
<feature type="compositionally biased region" description="Basic residues" evidence="14">
    <location>
        <begin position="160"/>
        <end position="171"/>
    </location>
</feature>
<keyword evidence="5 15" id="KW-0812">Transmembrane</keyword>
<comment type="subcellular location">
    <subcellularLocation>
        <location evidence="2">Cell membrane</location>
        <topology evidence="2">Multi-pass membrane protein</topology>
    </subcellularLocation>
    <subcellularLocation>
        <location evidence="1">Late endosome membrane</location>
    </subcellularLocation>
</comment>
<keyword evidence="6" id="KW-0967">Endosome</keyword>
<dbReference type="GeneTree" id="ENSGT00940000157973"/>
<evidence type="ECO:0000256" key="8">
    <source>
        <dbReference type="ARBA" id="ARBA00023136"/>
    </source>
</evidence>
<evidence type="ECO:0000256" key="3">
    <source>
        <dbReference type="ARBA" id="ARBA00006840"/>
    </source>
</evidence>
<keyword evidence="9" id="KW-1015">Disulfide bond</keyword>
<keyword evidence="4" id="KW-1003">Cell membrane</keyword>
<feature type="region of interest" description="Disordered" evidence="14">
    <location>
        <begin position="115"/>
        <end position="237"/>
    </location>
</feature>
<evidence type="ECO:0000256" key="1">
    <source>
        <dbReference type="ARBA" id="ARBA00004414"/>
    </source>
</evidence>
<gene>
    <name evidence="16" type="primary">TSPAN15</name>
</gene>
<evidence type="ECO:0000256" key="13">
    <source>
        <dbReference type="ARBA" id="ARBA00073329"/>
    </source>
</evidence>
<feature type="compositionally biased region" description="Gly residues" evidence="14">
    <location>
        <begin position="208"/>
        <end position="220"/>
    </location>
</feature>
<evidence type="ECO:0000256" key="7">
    <source>
        <dbReference type="ARBA" id="ARBA00022989"/>
    </source>
</evidence>
<sequence length="527" mass="57657">MAFAAHDPSRRDGDGARCRHSPWPVLLLRAGRDPPCLCNRLGDTERGKCPGTLPRAGEKRRDSALPVLGCSTKNLPTAVFLSRLLEWRWQSSGDAGSAAGAARSASPAGLIPSGRVLVREGIEREKKQEKEKEKEKERKRGRKGKGKERRQAKAQLSGRSRCRSRCRKRRPGPPVGAAARAREGAEGPGRGGEPGQGRRARGEEESPGRGGGPGRGGEPGQGRRAGRGGGRCRGRMAAGDPEQARYCGRLSYLCLKLSLITYSTTFWVIGALILAVGIYAEIERQKYKTLESAFLAPAIILILLGIVMFLVSFVGVLASLRDNLCLLQAFMYILGICLLIELTGGVVALIFRNQTIKFLNDNIRRGIENYYDDLDFKNIMDSVQKQFKCCGGEDYRDWSQNVYHNCAAPGPLACGVPYTCCIRNRTDIINTMCGYKTIDQERLSVQHVIHVRGCTNAVLIWFLDNYSIMAGVLLGILLPQFLGVLLTLLYVTRVEDIISEHKLGQSLFGDTPAPDLAAAGCCMCYPG</sequence>
<evidence type="ECO:0000313" key="16">
    <source>
        <dbReference type="Ensembl" id="ENSSCAP00000022854.1"/>
    </source>
</evidence>
<evidence type="ECO:0000256" key="4">
    <source>
        <dbReference type="ARBA" id="ARBA00022475"/>
    </source>
</evidence>
<dbReference type="FunFam" id="1.10.1450.10:FF:000011">
    <property type="entry name" value="Tetraspanin"/>
    <property type="match status" value="1"/>
</dbReference>
<dbReference type="SUPFAM" id="SSF48652">
    <property type="entry name" value="Tetraspanin"/>
    <property type="match status" value="1"/>
</dbReference>
<proteinExistence type="inferred from homology"/>
<feature type="transmembrane region" description="Helical" evidence="15">
    <location>
        <begin position="294"/>
        <end position="317"/>
    </location>
</feature>
<evidence type="ECO:0000256" key="14">
    <source>
        <dbReference type="SAM" id="MobiDB-lite"/>
    </source>
</evidence>
<evidence type="ECO:0000256" key="6">
    <source>
        <dbReference type="ARBA" id="ARBA00022753"/>
    </source>
</evidence>
<feature type="compositionally biased region" description="Gly residues" evidence="14">
    <location>
        <begin position="186"/>
        <end position="195"/>
    </location>
</feature>
<dbReference type="GO" id="GO:0019899">
    <property type="term" value="F:enzyme binding"/>
    <property type="evidence" value="ECO:0007669"/>
    <property type="project" value="UniProtKB-ARBA"/>
</dbReference>